<dbReference type="GO" id="GO:0008270">
    <property type="term" value="F:zinc ion binding"/>
    <property type="evidence" value="ECO:0007669"/>
    <property type="project" value="InterPro"/>
</dbReference>
<dbReference type="GO" id="GO:0035925">
    <property type="term" value="F:mRNA 3'-UTR AU-rich region binding"/>
    <property type="evidence" value="ECO:0007669"/>
    <property type="project" value="TreeGrafter"/>
</dbReference>
<dbReference type="Pfam" id="PF08240">
    <property type="entry name" value="ADH_N"/>
    <property type="match status" value="1"/>
</dbReference>
<dbReference type="SMART" id="SM00829">
    <property type="entry name" value="PKS_ER"/>
    <property type="match status" value="1"/>
</dbReference>
<comment type="caution">
    <text evidence="5">The sequence shown here is derived from an EMBL/GenBank/DDBJ whole genome shotgun (WGS) entry which is preliminary data.</text>
</comment>
<dbReference type="AlphaFoldDB" id="A0AA35TVL8"/>
<keyword evidence="6" id="KW-1185">Reference proteome</keyword>
<dbReference type="InterPro" id="IPR036291">
    <property type="entry name" value="NAD(P)-bd_dom_sf"/>
</dbReference>
<protein>
    <submittedName>
        <fullName evidence="5">Quinone oxidoreductase</fullName>
    </submittedName>
</protein>
<organism evidence="5 6">
    <name type="scientific">Geodia barretti</name>
    <name type="common">Barrett's horny sponge</name>
    <dbReference type="NCBI Taxonomy" id="519541"/>
    <lineage>
        <taxon>Eukaryota</taxon>
        <taxon>Metazoa</taxon>
        <taxon>Porifera</taxon>
        <taxon>Demospongiae</taxon>
        <taxon>Heteroscleromorpha</taxon>
        <taxon>Tetractinellida</taxon>
        <taxon>Astrophorina</taxon>
        <taxon>Geodiidae</taxon>
        <taxon>Geodia</taxon>
    </lineage>
</organism>
<gene>
    <name evidence="5" type="ORF">GBAR_LOCUS29758</name>
</gene>
<evidence type="ECO:0000256" key="1">
    <source>
        <dbReference type="ARBA" id="ARBA00010371"/>
    </source>
</evidence>
<comment type="similarity">
    <text evidence="1">Belongs to the zinc-containing alcohol dehydrogenase family. Quinone oxidoreductase subfamily.</text>
</comment>
<dbReference type="Pfam" id="PF00107">
    <property type="entry name" value="ADH_zinc_N"/>
    <property type="match status" value="1"/>
</dbReference>
<dbReference type="GO" id="GO:0005829">
    <property type="term" value="C:cytosol"/>
    <property type="evidence" value="ECO:0007669"/>
    <property type="project" value="TreeGrafter"/>
</dbReference>
<evidence type="ECO:0000313" key="5">
    <source>
        <dbReference type="EMBL" id="CAI8054541.1"/>
    </source>
</evidence>
<dbReference type="SUPFAM" id="SSF51735">
    <property type="entry name" value="NAD(P)-binding Rossmann-fold domains"/>
    <property type="match status" value="1"/>
</dbReference>
<dbReference type="PANTHER" id="PTHR48106:SF13">
    <property type="entry name" value="QUINONE OXIDOREDUCTASE-RELATED"/>
    <property type="match status" value="1"/>
</dbReference>
<dbReference type="InterPro" id="IPR013149">
    <property type="entry name" value="ADH-like_C"/>
</dbReference>
<reference evidence="5" key="1">
    <citation type="submission" date="2023-03" db="EMBL/GenBank/DDBJ databases">
        <authorList>
            <person name="Steffen K."/>
            <person name="Cardenas P."/>
        </authorList>
    </citation>
    <scope>NUCLEOTIDE SEQUENCE</scope>
</reference>
<dbReference type="CDD" id="cd05286">
    <property type="entry name" value="QOR2"/>
    <property type="match status" value="1"/>
</dbReference>
<feature type="domain" description="Enoyl reductase (ER)" evidence="4">
    <location>
        <begin position="55"/>
        <end position="291"/>
    </location>
</feature>
<dbReference type="EMBL" id="CASHTH010004192">
    <property type="protein sequence ID" value="CAI8054541.1"/>
    <property type="molecule type" value="Genomic_DNA"/>
</dbReference>
<keyword evidence="2" id="KW-0521">NADP</keyword>
<dbReference type="Gene3D" id="3.90.180.10">
    <property type="entry name" value="Medium-chain alcohol dehydrogenases, catalytic domain"/>
    <property type="match status" value="1"/>
</dbReference>
<keyword evidence="3" id="KW-0560">Oxidoreductase</keyword>
<proteinExistence type="inferred from homology"/>
<dbReference type="InterPro" id="IPR013154">
    <property type="entry name" value="ADH-like_N"/>
</dbReference>
<dbReference type="Proteomes" id="UP001174909">
    <property type="component" value="Unassembled WGS sequence"/>
</dbReference>
<evidence type="ECO:0000256" key="3">
    <source>
        <dbReference type="ARBA" id="ARBA00023002"/>
    </source>
</evidence>
<dbReference type="InterPro" id="IPR011032">
    <property type="entry name" value="GroES-like_sf"/>
</dbReference>
<evidence type="ECO:0000259" key="4">
    <source>
        <dbReference type="SMART" id="SM00829"/>
    </source>
</evidence>
<name>A0AA35TVL8_GEOBA</name>
<dbReference type="InterPro" id="IPR020843">
    <property type="entry name" value="ER"/>
</dbReference>
<dbReference type="PANTHER" id="PTHR48106">
    <property type="entry name" value="QUINONE OXIDOREDUCTASE PIG3-RELATED"/>
    <property type="match status" value="1"/>
</dbReference>
<dbReference type="SUPFAM" id="SSF50129">
    <property type="entry name" value="GroES-like"/>
    <property type="match status" value="1"/>
</dbReference>
<evidence type="ECO:0000313" key="6">
    <source>
        <dbReference type="Proteomes" id="UP001174909"/>
    </source>
</evidence>
<dbReference type="GO" id="GO:0003960">
    <property type="term" value="F:quinone reductase (NADPH) activity"/>
    <property type="evidence" value="ECO:0007669"/>
    <property type="project" value="InterPro"/>
</dbReference>
<dbReference type="PROSITE" id="PS01162">
    <property type="entry name" value="QOR_ZETA_CRYSTAL"/>
    <property type="match status" value="1"/>
</dbReference>
<evidence type="ECO:0000256" key="2">
    <source>
        <dbReference type="ARBA" id="ARBA00022857"/>
    </source>
</evidence>
<dbReference type="InterPro" id="IPR002364">
    <property type="entry name" value="Quin_OxRdtase/zeta-crystal_CS"/>
</dbReference>
<accession>A0AA35TVL8</accession>
<dbReference type="InterPro" id="IPR047618">
    <property type="entry name" value="QOR-like"/>
</dbReference>
<dbReference type="GO" id="GO:0070402">
    <property type="term" value="F:NADPH binding"/>
    <property type="evidence" value="ECO:0007669"/>
    <property type="project" value="TreeGrafter"/>
</dbReference>
<sequence length="291" mass="31010">MNELELEIPDVPAYIFESEPGDVVLSTYDAGMRVGVVRLIVGYRQMHAICIHEHGGPEALRYEEVAISEPGAGEARVRIEAAGLNYIDVYHRTGLYPSTNIPFTPGMEGAGVVEAVGSGVTEVNVGDRVAYAMHQGSYTEVAIVPSGLLVPLPDSIDTQSAAAAMLQGMTAHYLTRSTYPLSTGDTALIHAAAGGVGWLLIQMAKTLGARVLGTVSTPEKAELAKGAGADEVILYTQTDFEAEVKRLTDGGGVDVVYDSVAKTTFDKSLNCLRPRGYLVHCWQSSACRHVL</sequence>